<keyword evidence="1" id="KW-0456">Lyase</keyword>
<dbReference type="Proteomes" id="UP000823736">
    <property type="component" value="Unassembled WGS sequence"/>
</dbReference>
<dbReference type="RefSeq" id="WP_209491006.1">
    <property type="nucleotide sequence ID" value="NZ_JAGGLC010000002.1"/>
</dbReference>
<keyword evidence="1" id="KW-0540">Nuclease</keyword>
<gene>
    <name evidence="1" type="ORF">J2753_001216</name>
</gene>
<dbReference type="PANTHER" id="PTHR37460">
    <property type="entry name" value="ENDONUCLEASE III"/>
    <property type="match status" value="1"/>
</dbReference>
<dbReference type="PANTHER" id="PTHR37460:SF1">
    <property type="entry name" value="ENDONUCLEASE III"/>
    <property type="match status" value="1"/>
</dbReference>
<organism evidence="1 2">
    <name type="scientific">Halolamina salifodinae</name>
    <dbReference type="NCBI Taxonomy" id="1202767"/>
    <lineage>
        <taxon>Archaea</taxon>
        <taxon>Methanobacteriati</taxon>
        <taxon>Methanobacteriota</taxon>
        <taxon>Stenosarchaea group</taxon>
        <taxon>Halobacteria</taxon>
        <taxon>Halobacteriales</taxon>
        <taxon>Haloferacaceae</taxon>
    </lineage>
</organism>
<dbReference type="EMBL" id="JAGGLC010000002">
    <property type="protein sequence ID" value="MBP1986722.1"/>
    <property type="molecule type" value="Genomic_DNA"/>
</dbReference>
<keyword evidence="2" id="KW-1185">Reference proteome</keyword>
<keyword evidence="1" id="KW-0255">Endonuclease</keyword>
<evidence type="ECO:0000313" key="1">
    <source>
        <dbReference type="EMBL" id="MBP1986722.1"/>
    </source>
</evidence>
<dbReference type="AlphaFoldDB" id="A0A8T4GX59"/>
<evidence type="ECO:0000313" key="2">
    <source>
        <dbReference type="Proteomes" id="UP000823736"/>
    </source>
</evidence>
<dbReference type="EC" id="4.2.99.18" evidence="1"/>
<name>A0A8T4GX59_9EURY</name>
<reference evidence="1" key="1">
    <citation type="submission" date="2021-03" db="EMBL/GenBank/DDBJ databases">
        <title>Genomic Encyclopedia of Type Strains, Phase IV (KMG-IV): sequencing the most valuable type-strain genomes for metagenomic binning, comparative biology and taxonomic classification.</title>
        <authorList>
            <person name="Goeker M."/>
        </authorList>
    </citation>
    <scope>NUCLEOTIDE SEQUENCE</scope>
    <source>
        <strain evidence="1">DSM 26232</strain>
    </source>
</reference>
<dbReference type="CDD" id="cd10441">
    <property type="entry name" value="GIY-YIG_COG1833"/>
    <property type="match status" value="1"/>
</dbReference>
<sequence>MAEGGTYTLVFALSNPTDIEVGALGEHRFPAGGYCYTGSALGSGGFARIDRHRRVAAGEHDVRHWHVDYFGGHPDTQLVAVERTPGQDCECAVARELGDGPVSGFGASDCDCETHLALFGSVDAARERAGEARRSRQGNP</sequence>
<proteinExistence type="predicted"/>
<dbReference type="InterPro" id="IPR002837">
    <property type="entry name" value="DUF123"/>
</dbReference>
<dbReference type="GO" id="GO:0140078">
    <property type="term" value="F:class I DNA-(apurinic or apyrimidinic site) endonuclease activity"/>
    <property type="evidence" value="ECO:0007669"/>
    <property type="project" value="UniProtKB-EC"/>
</dbReference>
<dbReference type="OrthoDB" id="17296at2157"/>
<keyword evidence="1" id="KW-0378">Hydrolase</keyword>
<protein>
    <submittedName>
        <fullName evidence="1">Endonuclease-3</fullName>
        <ecNumber evidence="1">4.2.99.18</ecNumber>
    </submittedName>
</protein>
<comment type="caution">
    <text evidence="1">The sequence shown here is derived from an EMBL/GenBank/DDBJ whole genome shotgun (WGS) entry which is preliminary data.</text>
</comment>
<dbReference type="Pfam" id="PF01986">
    <property type="entry name" value="DUF123"/>
    <property type="match status" value="1"/>
</dbReference>
<accession>A0A8T4GX59</accession>